<protein>
    <recommendedName>
        <fullName evidence="2">DUF6299 domain-containing protein</fullName>
    </recommendedName>
</protein>
<keyword evidence="1" id="KW-0732">Signal</keyword>
<feature type="signal peptide" evidence="1">
    <location>
        <begin position="1"/>
        <end position="26"/>
    </location>
</feature>
<dbReference type="Pfam" id="PF19816">
    <property type="entry name" value="DUF6299"/>
    <property type="match status" value="1"/>
</dbReference>
<dbReference type="RefSeq" id="WP_094216307.1">
    <property type="nucleotide sequence ID" value="NZ_MCGQ01000010.1"/>
</dbReference>
<dbReference type="Proteomes" id="UP000215483">
    <property type="component" value="Unassembled WGS sequence"/>
</dbReference>
<feature type="domain" description="DUF6299" evidence="2">
    <location>
        <begin position="29"/>
        <end position="140"/>
    </location>
</feature>
<dbReference type="OrthoDB" id="3873198at2"/>
<sequence>MPVRPALAAALGAAALLCAAAGPATADASETVTVAPTGRIAADGTITLSGTYRCTGNTGPVFVSSSVSQDDPRLKHGIGGSAALCDGAEHPWQNSGKVSADSLRAGTAHVEATLMELRPSGIVPLPAFHAIQEQDVTLVQE</sequence>
<dbReference type="InterPro" id="IPR046266">
    <property type="entry name" value="DUF6299"/>
</dbReference>
<evidence type="ECO:0000313" key="4">
    <source>
        <dbReference type="Proteomes" id="UP000215483"/>
    </source>
</evidence>
<feature type="chain" id="PRO_5013031424" description="DUF6299 domain-containing protein" evidence="1">
    <location>
        <begin position="27"/>
        <end position="141"/>
    </location>
</feature>
<proteinExistence type="predicted"/>
<dbReference type="AlphaFoldDB" id="A0A233SM68"/>
<evidence type="ECO:0000259" key="2">
    <source>
        <dbReference type="Pfam" id="PF19816"/>
    </source>
</evidence>
<accession>A0A233SM68</accession>
<gene>
    <name evidence="3" type="ORF">BEK98_11015</name>
</gene>
<evidence type="ECO:0000313" key="3">
    <source>
        <dbReference type="EMBL" id="OXY96741.1"/>
    </source>
</evidence>
<organism evidence="3 4">
    <name type="scientific">Streptomyces diastatochromogenes</name>
    <dbReference type="NCBI Taxonomy" id="42236"/>
    <lineage>
        <taxon>Bacteria</taxon>
        <taxon>Bacillati</taxon>
        <taxon>Actinomycetota</taxon>
        <taxon>Actinomycetes</taxon>
        <taxon>Kitasatosporales</taxon>
        <taxon>Streptomycetaceae</taxon>
        <taxon>Streptomyces</taxon>
    </lineage>
</organism>
<dbReference type="EMBL" id="MCGQ01000010">
    <property type="protein sequence ID" value="OXY96741.1"/>
    <property type="molecule type" value="Genomic_DNA"/>
</dbReference>
<evidence type="ECO:0000256" key="1">
    <source>
        <dbReference type="SAM" id="SignalP"/>
    </source>
</evidence>
<name>A0A233SM68_STRDA</name>
<reference evidence="3 4" key="1">
    <citation type="submission" date="2016-07" db="EMBL/GenBank/DDBJ databases">
        <title>Draft genome of Streptomyces diastatochromogenes.</title>
        <authorList>
            <person name="Podduturi R."/>
            <person name="Lukassen M.B."/>
            <person name="Clausen N."/>
            <person name="Nielsen J.L."/>
            <person name="Jorgensen N.O."/>
        </authorList>
    </citation>
    <scope>NUCLEOTIDE SEQUENCE [LARGE SCALE GENOMIC DNA]</scope>
    <source>
        <strain evidence="3 4">DSM 40608</strain>
    </source>
</reference>
<comment type="caution">
    <text evidence="3">The sequence shown here is derived from an EMBL/GenBank/DDBJ whole genome shotgun (WGS) entry which is preliminary data.</text>
</comment>
<keyword evidence="4" id="KW-1185">Reference proteome</keyword>